<organism evidence="1 2">
    <name type="scientific">Nephila pilipes</name>
    <name type="common">Giant wood spider</name>
    <name type="synonym">Nephila maculata</name>
    <dbReference type="NCBI Taxonomy" id="299642"/>
    <lineage>
        <taxon>Eukaryota</taxon>
        <taxon>Metazoa</taxon>
        <taxon>Ecdysozoa</taxon>
        <taxon>Arthropoda</taxon>
        <taxon>Chelicerata</taxon>
        <taxon>Arachnida</taxon>
        <taxon>Araneae</taxon>
        <taxon>Araneomorphae</taxon>
        <taxon>Entelegynae</taxon>
        <taxon>Araneoidea</taxon>
        <taxon>Nephilidae</taxon>
        <taxon>Nephila</taxon>
    </lineage>
</organism>
<gene>
    <name evidence="1" type="ORF">NPIL_457161</name>
</gene>
<dbReference type="AlphaFoldDB" id="A0A8X6PH07"/>
<name>A0A8X6PH07_NEPPI</name>
<dbReference type="Proteomes" id="UP000887013">
    <property type="component" value="Unassembled WGS sequence"/>
</dbReference>
<comment type="caution">
    <text evidence="1">The sequence shown here is derived from an EMBL/GenBank/DDBJ whole genome shotgun (WGS) entry which is preliminary data.</text>
</comment>
<evidence type="ECO:0000313" key="1">
    <source>
        <dbReference type="EMBL" id="GFT63985.1"/>
    </source>
</evidence>
<reference evidence="1" key="1">
    <citation type="submission" date="2020-08" db="EMBL/GenBank/DDBJ databases">
        <title>Multicomponent nature underlies the extraordinary mechanical properties of spider dragline silk.</title>
        <authorList>
            <person name="Kono N."/>
            <person name="Nakamura H."/>
            <person name="Mori M."/>
            <person name="Yoshida Y."/>
            <person name="Ohtoshi R."/>
            <person name="Malay A.D."/>
            <person name="Moran D.A.P."/>
            <person name="Tomita M."/>
            <person name="Numata K."/>
            <person name="Arakawa K."/>
        </authorList>
    </citation>
    <scope>NUCLEOTIDE SEQUENCE</scope>
</reference>
<sequence>MDGILCVSPYPSGSFASGRQLNSSFRETSQRPDLIRDGPVRHGCIMRLPEQRRRGVFMLWERNGMGPLVMYLGHPLLPYI</sequence>
<keyword evidence="2" id="KW-1185">Reference proteome</keyword>
<accession>A0A8X6PH07</accession>
<dbReference type="EMBL" id="BMAW01114921">
    <property type="protein sequence ID" value="GFT63985.1"/>
    <property type="molecule type" value="Genomic_DNA"/>
</dbReference>
<evidence type="ECO:0000313" key="2">
    <source>
        <dbReference type="Proteomes" id="UP000887013"/>
    </source>
</evidence>
<proteinExistence type="predicted"/>
<protein>
    <submittedName>
        <fullName evidence="1">Uncharacterized protein</fullName>
    </submittedName>
</protein>